<protein>
    <submittedName>
        <fullName evidence="5">DeoR-like protein with HTH domain</fullName>
    </submittedName>
</protein>
<dbReference type="Pfam" id="PF08220">
    <property type="entry name" value="HTH_DeoR"/>
    <property type="match status" value="1"/>
</dbReference>
<dbReference type="SUPFAM" id="SSF46785">
    <property type="entry name" value="Winged helix' DNA-binding domain"/>
    <property type="match status" value="1"/>
</dbReference>
<evidence type="ECO:0000259" key="4">
    <source>
        <dbReference type="PROSITE" id="PS51000"/>
    </source>
</evidence>
<dbReference type="SMART" id="SM00420">
    <property type="entry name" value="HTH_DEOR"/>
    <property type="match status" value="1"/>
</dbReference>
<dbReference type="PANTHER" id="PTHR30363:SF44">
    <property type="entry name" value="AGA OPERON TRANSCRIPTIONAL REPRESSOR-RELATED"/>
    <property type="match status" value="1"/>
</dbReference>
<comment type="caution">
    <text evidence="5">The sequence shown here is derived from an EMBL/GenBank/DDBJ whole genome shotgun (WGS) entry which is preliminary data.</text>
</comment>
<feature type="domain" description="HTH deoR-type" evidence="4">
    <location>
        <begin position="3"/>
        <end position="58"/>
    </location>
</feature>
<name>A0A3D9L642_MARFU</name>
<dbReference type="InterPro" id="IPR001034">
    <property type="entry name" value="DeoR_HTH"/>
</dbReference>
<evidence type="ECO:0000256" key="1">
    <source>
        <dbReference type="ARBA" id="ARBA00023015"/>
    </source>
</evidence>
<evidence type="ECO:0000256" key="2">
    <source>
        <dbReference type="ARBA" id="ARBA00023125"/>
    </source>
</evidence>
<evidence type="ECO:0000313" key="6">
    <source>
        <dbReference type="Proteomes" id="UP000256779"/>
    </source>
</evidence>
<keyword evidence="6" id="KW-1185">Reference proteome</keyword>
<accession>A0A3D9L642</accession>
<dbReference type="PROSITE" id="PS51000">
    <property type="entry name" value="HTH_DEOR_2"/>
    <property type="match status" value="1"/>
</dbReference>
<organism evidence="5 6">
    <name type="scientific">Marinoscillum furvescens DSM 4134</name>
    <dbReference type="NCBI Taxonomy" id="1122208"/>
    <lineage>
        <taxon>Bacteria</taxon>
        <taxon>Pseudomonadati</taxon>
        <taxon>Bacteroidota</taxon>
        <taxon>Cytophagia</taxon>
        <taxon>Cytophagales</taxon>
        <taxon>Reichenbachiellaceae</taxon>
        <taxon>Marinoscillum</taxon>
    </lineage>
</organism>
<dbReference type="Gene3D" id="1.10.10.10">
    <property type="entry name" value="Winged helix-like DNA-binding domain superfamily/Winged helix DNA-binding domain"/>
    <property type="match status" value="1"/>
</dbReference>
<dbReference type="PANTHER" id="PTHR30363">
    <property type="entry name" value="HTH-TYPE TRANSCRIPTIONAL REGULATOR SRLR-RELATED"/>
    <property type="match status" value="1"/>
</dbReference>
<evidence type="ECO:0000313" key="5">
    <source>
        <dbReference type="EMBL" id="REE01156.1"/>
    </source>
</evidence>
<evidence type="ECO:0000256" key="3">
    <source>
        <dbReference type="ARBA" id="ARBA00023163"/>
    </source>
</evidence>
<dbReference type="InterPro" id="IPR036388">
    <property type="entry name" value="WH-like_DNA-bd_sf"/>
</dbReference>
<keyword evidence="2" id="KW-0238">DNA-binding</keyword>
<dbReference type="AlphaFoldDB" id="A0A3D9L642"/>
<keyword evidence="3" id="KW-0804">Transcription</keyword>
<dbReference type="GO" id="GO:0003700">
    <property type="term" value="F:DNA-binding transcription factor activity"/>
    <property type="evidence" value="ECO:0007669"/>
    <property type="project" value="InterPro"/>
</dbReference>
<dbReference type="PRINTS" id="PR00037">
    <property type="entry name" value="HTHLACR"/>
</dbReference>
<dbReference type="InterPro" id="IPR036390">
    <property type="entry name" value="WH_DNA-bd_sf"/>
</dbReference>
<keyword evidence="1" id="KW-0805">Transcription regulation</keyword>
<dbReference type="RefSeq" id="WP_221409461.1">
    <property type="nucleotide sequence ID" value="NZ_QREG01000004.1"/>
</dbReference>
<dbReference type="PROSITE" id="PS00894">
    <property type="entry name" value="HTH_DEOR_1"/>
    <property type="match status" value="1"/>
</dbReference>
<reference evidence="5 6" key="1">
    <citation type="submission" date="2018-07" db="EMBL/GenBank/DDBJ databases">
        <title>Genomic Encyclopedia of Type Strains, Phase IV (KMG-IV): sequencing the most valuable type-strain genomes for metagenomic binning, comparative biology and taxonomic classification.</title>
        <authorList>
            <person name="Goeker M."/>
        </authorList>
    </citation>
    <scope>NUCLEOTIDE SEQUENCE [LARGE SCALE GENOMIC DNA]</scope>
    <source>
        <strain evidence="5 6">DSM 4134</strain>
    </source>
</reference>
<dbReference type="Proteomes" id="UP000256779">
    <property type="component" value="Unassembled WGS sequence"/>
</dbReference>
<gene>
    <name evidence="5" type="ORF">C7460_104176</name>
</gene>
<dbReference type="InterPro" id="IPR018356">
    <property type="entry name" value="Tscrpt_reg_HTH_DeoR_CS"/>
</dbReference>
<proteinExistence type="predicted"/>
<dbReference type="GO" id="GO:0003677">
    <property type="term" value="F:DNA binding"/>
    <property type="evidence" value="ECO:0007669"/>
    <property type="project" value="UniProtKB-KW"/>
</dbReference>
<dbReference type="EMBL" id="QREG01000004">
    <property type="protein sequence ID" value="REE01156.1"/>
    <property type="molecule type" value="Genomic_DNA"/>
</dbReference>
<dbReference type="InterPro" id="IPR050313">
    <property type="entry name" value="Carb_Metab_HTH_regulators"/>
</dbReference>
<sequence length="78" mass="8902">MLKGERQALILSKLQEDKKVLSSDLSMQLNVSEDTIRRDLKELASEGKLLKVHGGAIITSQNLYAYKENEIYDHDKKL</sequence>